<dbReference type="Proteomes" id="UP000299102">
    <property type="component" value="Unassembled WGS sequence"/>
</dbReference>
<keyword evidence="3" id="KW-1185">Reference proteome</keyword>
<gene>
    <name evidence="2" type="ORF">EVAR_51283_1</name>
</gene>
<evidence type="ECO:0000313" key="3">
    <source>
        <dbReference type="Proteomes" id="UP000299102"/>
    </source>
</evidence>
<evidence type="ECO:0000313" key="2">
    <source>
        <dbReference type="EMBL" id="GBP66114.1"/>
    </source>
</evidence>
<reference evidence="2 3" key="1">
    <citation type="journal article" date="2019" name="Commun. Biol.">
        <title>The bagworm genome reveals a unique fibroin gene that provides high tensile strength.</title>
        <authorList>
            <person name="Kono N."/>
            <person name="Nakamura H."/>
            <person name="Ohtoshi R."/>
            <person name="Tomita M."/>
            <person name="Numata K."/>
            <person name="Arakawa K."/>
        </authorList>
    </citation>
    <scope>NUCLEOTIDE SEQUENCE [LARGE SCALE GENOMIC DNA]</scope>
</reference>
<protein>
    <submittedName>
        <fullName evidence="2">Uncharacterized protein</fullName>
    </submittedName>
</protein>
<dbReference type="AlphaFoldDB" id="A0A4C1XU64"/>
<organism evidence="2 3">
    <name type="scientific">Eumeta variegata</name>
    <name type="common">Bagworm moth</name>
    <name type="synonym">Eumeta japonica</name>
    <dbReference type="NCBI Taxonomy" id="151549"/>
    <lineage>
        <taxon>Eukaryota</taxon>
        <taxon>Metazoa</taxon>
        <taxon>Ecdysozoa</taxon>
        <taxon>Arthropoda</taxon>
        <taxon>Hexapoda</taxon>
        <taxon>Insecta</taxon>
        <taxon>Pterygota</taxon>
        <taxon>Neoptera</taxon>
        <taxon>Endopterygota</taxon>
        <taxon>Lepidoptera</taxon>
        <taxon>Glossata</taxon>
        <taxon>Ditrysia</taxon>
        <taxon>Tineoidea</taxon>
        <taxon>Psychidae</taxon>
        <taxon>Oiketicinae</taxon>
        <taxon>Eumeta</taxon>
    </lineage>
</organism>
<name>A0A4C1XU64_EUMVA</name>
<feature type="region of interest" description="Disordered" evidence="1">
    <location>
        <begin position="33"/>
        <end position="59"/>
    </location>
</feature>
<accession>A0A4C1XU64</accession>
<sequence length="169" mass="19286">MKFNFVRYKRSDLCGKILRRRIKNSLNSALKRKQTTKFGDTVNNNPRKTNDSRTHQMKRKPAIKVIKVPSNYSGVGKSAEFSTLSGKQFDSTLPAASPDRAVRARYRSPARLSQRKSNICFIFFLVSRQTVFKFMTLDSSSGEARGVQPEMDARPSRRRAKYISLFTGP</sequence>
<dbReference type="EMBL" id="BGZK01000948">
    <property type="protein sequence ID" value="GBP66114.1"/>
    <property type="molecule type" value="Genomic_DNA"/>
</dbReference>
<evidence type="ECO:0000256" key="1">
    <source>
        <dbReference type="SAM" id="MobiDB-lite"/>
    </source>
</evidence>
<comment type="caution">
    <text evidence="2">The sequence shown here is derived from an EMBL/GenBank/DDBJ whole genome shotgun (WGS) entry which is preliminary data.</text>
</comment>
<proteinExistence type="predicted"/>
<feature type="compositionally biased region" description="Polar residues" evidence="1">
    <location>
        <begin position="36"/>
        <end position="47"/>
    </location>
</feature>